<evidence type="ECO:0000256" key="2">
    <source>
        <dbReference type="ARBA" id="ARBA00022581"/>
    </source>
</evidence>
<reference evidence="4" key="1">
    <citation type="submission" date="2016-05" db="EMBL/GenBank/DDBJ databases">
        <title>Draft genome of Corynebacterium afermentans subsp. afermentans LCDC 88199T.</title>
        <authorList>
            <person name="Bernier A.-M."/>
            <person name="Bernard K."/>
        </authorList>
    </citation>
    <scope>NUCLEOTIDE SEQUENCE [LARGE SCALE GENOMIC DNA]</scope>
    <source>
        <strain evidence="4">NML02-A-017</strain>
    </source>
</reference>
<dbReference type="STRING" id="1795827.A7P95_05835"/>
<comment type="caution">
    <text evidence="3">The sequence shown here is derived from an EMBL/GenBank/DDBJ whole genome shotgun (WGS) entry which is preliminary data.</text>
</comment>
<dbReference type="RefSeq" id="WP_067592546.1">
    <property type="nucleotide sequence ID" value="NZ_LXSL01000020.1"/>
</dbReference>
<dbReference type="AlphaFoldDB" id="A0A1A9RYC8"/>
<proteinExistence type="predicted"/>
<comment type="subcellular location">
    <subcellularLocation>
        <location evidence="1">Virion</location>
    </subcellularLocation>
</comment>
<evidence type="ECO:0000313" key="4">
    <source>
        <dbReference type="Proteomes" id="UP000077885"/>
    </source>
</evidence>
<keyword evidence="2" id="KW-0945">Host-virus interaction</keyword>
<accession>A0A1A9RYC8</accession>
<protein>
    <recommendedName>
        <fullName evidence="5">Phage tail protein</fullName>
    </recommendedName>
</protein>
<dbReference type="InterPro" id="IPR005068">
    <property type="entry name" value="Phage_lambda_Stf-r2"/>
</dbReference>
<organism evidence="3 4">
    <name type="scientific">Eikenella longinqua</name>
    <dbReference type="NCBI Taxonomy" id="1795827"/>
    <lineage>
        <taxon>Bacteria</taxon>
        <taxon>Pseudomonadati</taxon>
        <taxon>Pseudomonadota</taxon>
        <taxon>Betaproteobacteria</taxon>
        <taxon>Neisseriales</taxon>
        <taxon>Neisseriaceae</taxon>
        <taxon>Eikenella</taxon>
    </lineage>
</organism>
<dbReference type="GO" id="GO:0046718">
    <property type="term" value="P:symbiont entry into host cell"/>
    <property type="evidence" value="ECO:0007669"/>
    <property type="project" value="InterPro"/>
</dbReference>
<evidence type="ECO:0008006" key="5">
    <source>
        <dbReference type="Google" id="ProtNLM"/>
    </source>
</evidence>
<keyword evidence="4" id="KW-1185">Reference proteome</keyword>
<dbReference type="InterPro" id="IPR051934">
    <property type="entry name" value="Phage_Tail_Fiber_Structural"/>
</dbReference>
<dbReference type="EMBL" id="LXSL01000020">
    <property type="protein sequence ID" value="OAM27833.1"/>
    <property type="molecule type" value="Genomic_DNA"/>
</dbReference>
<sequence length="164" mass="17318">MANITEELNNPQWAEGIYQLETTDPVLGGPNGIANRQAKELAARTQYLKKKQEEDKPGAASTTKAGIVQLSSVTDSNSEELAATPKAVKAAYDKAVESAGNASTLAADLQRKANCDEVAPKAHTHRAAEITDLSATIEAVVGRLFASDKSVSGYQKMAGGLIFE</sequence>
<dbReference type="Pfam" id="PF03406">
    <property type="entry name" value="Phage_fiber_2"/>
    <property type="match status" value="1"/>
</dbReference>
<dbReference type="Proteomes" id="UP000077885">
    <property type="component" value="Unassembled WGS sequence"/>
</dbReference>
<evidence type="ECO:0000313" key="3">
    <source>
        <dbReference type="EMBL" id="OAM27833.1"/>
    </source>
</evidence>
<gene>
    <name evidence="3" type="ORF">A7P95_05835</name>
</gene>
<dbReference type="PANTHER" id="PTHR35191:SF1">
    <property type="entry name" value="PROPHAGE SIDE TAIL FIBER PROTEIN HOMOLOG STFQ-RELATED"/>
    <property type="match status" value="1"/>
</dbReference>
<dbReference type="PANTHER" id="PTHR35191">
    <property type="entry name" value="PROPHAGE SIDE TAIL FIBER PROTEIN HOMOLOG STFQ-RELATED"/>
    <property type="match status" value="1"/>
</dbReference>
<evidence type="ECO:0000256" key="1">
    <source>
        <dbReference type="ARBA" id="ARBA00004328"/>
    </source>
</evidence>
<name>A0A1A9RYC8_9NEIS</name>
<dbReference type="GO" id="GO:0019062">
    <property type="term" value="P:virion attachment to host cell"/>
    <property type="evidence" value="ECO:0007669"/>
    <property type="project" value="InterPro"/>
</dbReference>